<feature type="region of interest" description="Disordered" evidence="1">
    <location>
        <begin position="110"/>
        <end position="129"/>
    </location>
</feature>
<protein>
    <submittedName>
        <fullName evidence="2">Uncharacterized protein</fullName>
    </submittedName>
</protein>
<gene>
    <name evidence="2" type="ORF">C2S_12522</name>
</gene>
<sequence length="163" mass="18919">MWQFVPGDPEVRRERVRPGEWNLEKEAEKPGQGVWRTDEVGTYHAPWHARLEPIQARDPVMLRGSGSIRRRVFLVQVQVRLALDSLKDHGGGYEKTGQGFGQPRWTQVRRGSISAHRKRREGQQGSVKQHQVNIGYPIAKTWETGTSRSSWQNYRILERQQLI</sequence>
<dbReference type="Proteomes" id="UP000760494">
    <property type="component" value="Unassembled WGS sequence"/>
</dbReference>
<name>A0A9Q7VSA1_FUSFU</name>
<evidence type="ECO:0000313" key="2">
    <source>
        <dbReference type="EMBL" id="VTT82516.1"/>
    </source>
</evidence>
<accession>A0A9Q7VSA1</accession>
<reference evidence="2" key="1">
    <citation type="submission" date="2019-05" db="EMBL/GenBank/DDBJ databases">
        <authorList>
            <person name="Piombo E."/>
        </authorList>
    </citation>
    <scope>NUCLEOTIDE SEQUENCE</scope>
    <source>
        <strain evidence="2">C2S</strain>
    </source>
</reference>
<organism evidence="2 3">
    <name type="scientific">Fusarium fujikuroi</name>
    <name type="common">Bakanae and foot rot disease fungus</name>
    <name type="synonym">Gibberella fujikuroi</name>
    <dbReference type="NCBI Taxonomy" id="5127"/>
    <lineage>
        <taxon>Eukaryota</taxon>
        <taxon>Fungi</taxon>
        <taxon>Dikarya</taxon>
        <taxon>Ascomycota</taxon>
        <taxon>Pezizomycotina</taxon>
        <taxon>Sordariomycetes</taxon>
        <taxon>Hypocreomycetidae</taxon>
        <taxon>Hypocreales</taxon>
        <taxon>Nectriaceae</taxon>
        <taxon>Fusarium</taxon>
        <taxon>Fusarium fujikuroi species complex</taxon>
    </lineage>
</organism>
<dbReference type="AlphaFoldDB" id="A0A9Q7VSA1"/>
<comment type="caution">
    <text evidence="2">The sequence shown here is derived from an EMBL/GenBank/DDBJ whole genome shotgun (WGS) entry which is preliminary data.</text>
</comment>
<proteinExistence type="predicted"/>
<evidence type="ECO:0000256" key="1">
    <source>
        <dbReference type="SAM" id="MobiDB-lite"/>
    </source>
</evidence>
<dbReference type="EMBL" id="CABFJX010000415">
    <property type="protein sequence ID" value="VTT82516.1"/>
    <property type="molecule type" value="Genomic_DNA"/>
</dbReference>
<evidence type="ECO:0000313" key="3">
    <source>
        <dbReference type="Proteomes" id="UP000760494"/>
    </source>
</evidence>